<keyword evidence="3" id="KW-1185">Reference proteome</keyword>
<accession>A0AAD9HM96</accession>
<organism evidence="2 3">
    <name type="scientific">Colletotrichum zoysiae</name>
    <dbReference type="NCBI Taxonomy" id="1216348"/>
    <lineage>
        <taxon>Eukaryota</taxon>
        <taxon>Fungi</taxon>
        <taxon>Dikarya</taxon>
        <taxon>Ascomycota</taxon>
        <taxon>Pezizomycotina</taxon>
        <taxon>Sordariomycetes</taxon>
        <taxon>Hypocreomycetidae</taxon>
        <taxon>Glomerellales</taxon>
        <taxon>Glomerellaceae</taxon>
        <taxon>Colletotrichum</taxon>
        <taxon>Colletotrichum graminicola species complex</taxon>
    </lineage>
</organism>
<dbReference type="EMBL" id="MU842837">
    <property type="protein sequence ID" value="KAK2031730.1"/>
    <property type="molecule type" value="Genomic_DNA"/>
</dbReference>
<feature type="region of interest" description="Disordered" evidence="1">
    <location>
        <begin position="1"/>
        <end position="42"/>
    </location>
</feature>
<feature type="compositionally biased region" description="Basic and acidic residues" evidence="1">
    <location>
        <begin position="47"/>
        <end position="59"/>
    </location>
</feature>
<proteinExistence type="predicted"/>
<evidence type="ECO:0000313" key="3">
    <source>
        <dbReference type="Proteomes" id="UP001232148"/>
    </source>
</evidence>
<feature type="region of interest" description="Disordered" evidence="1">
    <location>
        <begin position="47"/>
        <end position="66"/>
    </location>
</feature>
<name>A0AAD9HM96_9PEZI</name>
<comment type="caution">
    <text evidence="2">The sequence shown here is derived from an EMBL/GenBank/DDBJ whole genome shotgun (WGS) entry which is preliminary data.</text>
</comment>
<dbReference type="AlphaFoldDB" id="A0AAD9HM96"/>
<dbReference type="Proteomes" id="UP001232148">
    <property type="component" value="Unassembled WGS sequence"/>
</dbReference>
<reference evidence="2" key="1">
    <citation type="submission" date="2021-06" db="EMBL/GenBank/DDBJ databases">
        <title>Comparative genomics, transcriptomics and evolutionary studies reveal genomic signatures of adaptation to plant cell wall in hemibiotrophic fungi.</title>
        <authorList>
            <consortium name="DOE Joint Genome Institute"/>
            <person name="Baroncelli R."/>
            <person name="Diaz J.F."/>
            <person name="Benocci T."/>
            <person name="Peng M."/>
            <person name="Battaglia E."/>
            <person name="Haridas S."/>
            <person name="Andreopoulos W."/>
            <person name="Labutti K."/>
            <person name="Pangilinan J."/>
            <person name="Floch G.L."/>
            <person name="Makela M.R."/>
            <person name="Henrissat B."/>
            <person name="Grigoriev I.V."/>
            <person name="Crouch J.A."/>
            <person name="De Vries R.P."/>
            <person name="Sukno S.A."/>
            <person name="Thon M.R."/>
        </authorList>
    </citation>
    <scope>NUCLEOTIDE SEQUENCE</scope>
    <source>
        <strain evidence="2">MAFF235873</strain>
    </source>
</reference>
<protein>
    <submittedName>
        <fullName evidence="2">Uncharacterized protein</fullName>
    </submittedName>
</protein>
<evidence type="ECO:0000256" key="1">
    <source>
        <dbReference type="SAM" id="MobiDB-lite"/>
    </source>
</evidence>
<gene>
    <name evidence="2" type="ORF">LX32DRAFT_680906</name>
</gene>
<sequence length="191" mass="20912">MHEFDVVMDPGRFAQSMADERRRPGYPTPKRESRVLGDGNFLRAPHDQKDARAHGENVESRGGGIDEQCGRFTIRMSEEALHHGEHGPINSSTPHTASLVYWVSRIGFNDSIPLPAAPAAAFPCILPGGDGIRSSILDPLFGRSSVEDEKDRRRWFMRPLPTVLRLAGCGLVAARRGQKVEARAEGGGAKC</sequence>
<feature type="compositionally biased region" description="Basic and acidic residues" evidence="1">
    <location>
        <begin position="18"/>
        <end position="35"/>
    </location>
</feature>
<evidence type="ECO:0000313" key="2">
    <source>
        <dbReference type="EMBL" id="KAK2031730.1"/>
    </source>
</evidence>